<protein>
    <submittedName>
        <fullName evidence="1">Erythromycin esterase family protein</fullName>
    </submittedName>
</protein>
<dbReference type="InterPro" id="IPR052036">
    <property type="entry name" value="Hydrolase/PRTase-associated"/>
</dbReference>
<organism evidence="1 2">
    <name type="scientific">Hymenobacter monticola</name>
    <dbReference type="NCBI Taxonomy" id="1705399"/>
    <lineage>
        <taxon>Bacteria</taxon>
        <taxon>Pseudomonadati</taxon>
        <taxon>Bacteroidota</taxon>
        <taxon>Cytophagia</taxon>
        <taxon>Cytophagales</taxon>
        <taxon>Hymenobacteraceae</taxon>
        <taxon>Hymenobacter</taxon>
    </lineage>
</organism>
<evidence type="ECO:0000313" key="2">
    <source>
        <dbReference type="Proteomes" id="UP000831390"/>
    </source>
</evidence>
<gene>
    <name evidence="1" type="ORF">MTP16_07275</name>
</gene>
<accession>A0ABY4B8H7</accession>
<dbReference type="SUPFAM" id="SSF159501">
    <property type="entry name" value="EreA/ChaN-like"/>
    <property type="match status" value="1"/>
</dbReference>
<dbReference type="CDD" id="cd14728">
    <property type="entry name" value="Ere-like"/>
    <property type="match status" value="1"/>
</dbReference>
<dbReference type="InterPro" id="IPR008969">
    <property type="entry name" value="CarboxyPept-like_regulatory"/>
</dbReference>
<dbReference type="EMBL" id="CP094534">
    <property type="protein sequence ID" value="UOE35442.1"/>
    <property type="molecule type" value="Genomic_DNA"/>
</dbReference>
<dbReference type="Pfam" id="PF13715">
    <property type="entry name" value="CarbopepD_reg_2"/>
    <property type="match status" value="1"/>
</dbReference>
<reference evidence="1 2" key="1">
    <citation type="submission" date="2022-03" db="EMBL/GenBank/DDBJ databases">
        <title>Hymenobactersp. isolated from the air.</title>
        <authorList>
            <person name="Won M."/>
            <person name="Kwon S.-W."/>
        </authorList>
    </citation>
    <scope>NUCLEOTIDE SEQUENCE [LARGE SCALE GENOMIC DNA]</scope>
    <source>
        <strain evidence="1 2">KACC 22596</strain>
    </source>
</reference>
<dbReference type="RefSeq" id="WP_243517413.1">
    <property type="nucleotide sequence ID" value="NZ_CP094534.1"/>
</dbReference>
<dbReference type="Gene3D" id="3.40.1660.10">
    <property type="entry name" value="EreA-like (biosynthetic domain)"/>
    <property type="match status" value="2"/>
</dbReference>
<dbReference type="Pfam" id="PF05139">
    <property type="entry name" value="Erythro_esteras"/>
    <property type="match status" value="1"/>
</dbReference>
<dbReference type="Gene3D" id="2.60.40.1120">
    <property type="entry name" value="Carboxypeptidase-like, regulatory domain"/>
    <property type="match status" value="1"/>
</dbReference>
<dbReference type="InterPro" id="IPR007815">
    <property type="entry name" value="Emycin_Estase"/>
</dbReference>
<evidence type="ECO:0000313" key="1">
    <source>
        <dbReference type="EMBL" id="UOE35442.1"/>
    </source>
</evidence>
<dbReference type="Proteomes" id="UP000831390">
    <property type="component" value="Chromosome"/>
</dbReference>
<keyword evidence="2" id="KW-1185">Reference proteome</keyword>
<proteinExistence type="predicted"/>
<dbReference type="PANTHER" id="PTHR31299:SF0">
    <property type="entry name" value="ESTERASE, PUTATIVE (AFU_ORTHOLOGUE AFUA_1G05850)-RELATED"/>
    <property type="match status" value="1"/>
</dbReference>
<name>A0ABY4B8H7_9BACT</name>
<sequence>MRKTRYFPLLHFLLVGLLSVIGHLAAVGQARPAGPPMPTLPLQCLTPEAPDHYAPVRKALGAVRVVMLGEQSHFDGATFEAKIDLIRYLHDSLGFNTLAFESDMYALDKARREIAAGQPVLPVLQKSVYEGIWSGTAEFQALAAYLSTHPKLRLAGFDCQLSGEYSAEQLLPELRGFVAQDRRTKWTEADFYPAQELLAELAGGDFKQQLQHPADTVRLDRWFRRVRQSLGYIAAQQPAQAHRAAFWQQWLHTTARYAQDAKSEARGRKEVVQNSRDALMADNLLFLARQPEHAKIIVWAASYHVANRIERLETDDAVTAAYVQQLRRQQHAADDEAMSARQMLAGAVPMGRLVKQALGAQAYAVGFVAYDGTYGRAGDTTSLHPVPVPPPGSIEAAFGQRGCARGFVNLQNGPLDSYYASPLGYLPLRGPWEAVFDGLFFTRTMHPTTLLAVTSAPAAPVAGLRLLGQVRDSKSGAAVSFASVGIRGTAVGTVTNLEGDFALFVPAAHTRDTVQVSCLGYASVRLSLARHPAGAPLRLQLVPQGQLLGEVVVRAPLSATAILAKAREHITTNYPQQAHSMQLYSRAQHWRDDSLRVQREAALDGYDQEGYRRGSWEHARKQRFLQVRQQRKTGDARLPEYQESPDFWLLWSDDPVLTTRNPLEAATADKYTFTLKGETQYNGRTVYEVGFVCNRPSAFTTPYGYPAPEAYTGSVFVDTENFAVVKYEAFTTRSPTELTKPREYGRYGFAQPATRFWQHHDVYQYEEAKGTYFRQYARRETTARFVLRDSTQHRRQDVKELLTNSVELAKPVVLQTSLMEANANVPYREEFWNTYQVLLPTSGPKPGEPAKR</sequence>
<dbReference type="SUPFAM" id="SSF49464">
    <property type="entry name" value="Carboxypeptidase regulatory domain-like"/>
    <property type="match status" value="1"/>
</dbReference>
<dbReference type="PANTHER" id="PTHR31299">
    <property type="entry name" value="ESTERASE, PUTATIVE (AFU_ORTHOLOGUE AFUA_1G05850)-RELATED"/>
    <property type="match status" value="1"/>
</dbReference>